<accession>A0AAX4HU86</accession>
<dbReference type="PANTHER" id="PTHR46796:SF7">
    <property type="entry name" value="ARAC FAMILY TRANSCRIPTIONAL REGULATOR"/>
    <property type="match status" value="1"/>
</dbReference>
<dbReference type="GO" id="GO:0003700">
    <property type="term" value="F:DNA-binding transcription factor activity"/>
    <property type="evidence" value="ECO:0007669"/>
    <property type="project" value="InterPro"/>
</dbReference>
<keyword evidence="1" id="KW-0805">Transcription regulation</keyword>
<evidence type="ECO:0000256" key="3">
    <source>
        <dbReference type="ARBA" id="ARBA00023163"/>
    </source>
</evidence>
<dbReference type="PROSITE" id="PS01124">
    <property type="entry name" value="HTH_ARAC_FAMILY_2"/>
    <property type="match status" value="1"/>
</dbReference>
<dbReference type="KEGG" id="psti:SOO65_07075"/>
<dbReference type="InterPro" id="IPR018060">
    <property type="entry name" value="HTH_AraC"/>
</dbReference>
<dbReference type="Pfam" id="PF12833">
    <property type="entry name" value="HTH_18"/>
    <property type="match status" value="1"/>
</dbReference>
<name>A0AAX4HU86_9BACT</name>
<keyword evidence="3" id="KW-0804">Transcription</keyword>
<dbReference type="EMBL" id="CP139487">
    <property type="protein sequence ID" value="WPU66504.1"/>
    <property type="molecule type" value="Genomic_DNA"/>
</dbReference>
<evidence type="ECO:0000256" key="2">
    <source>
        <dbReference type="ARBA" id="ARBA00023125"/>
    </source>
</evidence>
<feature type="domain" description="HTH araC/xylS-type" evidence="4">
    <location>
        <begin position="205"/>
        <end position="303"/>
    </location>
</feature>
<dbReference type="Pfam" id="PF12852">
    <property type="entry name" value="Cupin_6"/>
    <property type="match status" value="1"/>
</dbReference>
<dbReference type="GO" id="GO:0043565">
    <property type="term" value="F:sequence-specific DNA binding"/>
    <property type="evidence" value="ECO:0007669"/>
    <property type="project" value="InterPro"/>
</dbReference>
<keyword evidence="2" id="KW-0238">DNA-binding</keyword>
<dbReference type="Gene3D" id="1.10.10.60">
    <property type="entry name" value="Homeodomain-like"/>
    <property type="match status" value="2"/>
</dbReference>
<protein>
    <submittedName>
        <fullName evidence="5">AraC family transcriptional regulator</fullName>
    </submittedName>
</protein>
<dbReference type="InterPro" id="IPR050204">
    <property type="entry name" value="AraC_XylS_family_regulators"/>
</dbReference>
<dbReference type="RefSeq" id="WP_321398782.1">
    <property type="nucleotide sequence ID" value="NZ_CP139487.1"/>
</dbReference>
<proteinExistence type="predicted"/>
<organism evidence="5 6">
    <name type="scientific">Peredibacter starrii</name>
    <dbReference type="NCBI Taxonomy" id="28202"/>
    <lineage>
        <taxon>Bacteria</taxon>
        <taxon>Pseudomonadati</taxon>
        <taxon>Bdellovibrionota</taxon>
        <taxon>Bacteriovoracia</taxon>
        <taxon>Bacteriovoracales</taxon>
        <taxon>Bacteriovoracaceae</taxon>
        <taxon>Peredibacter</taxon>
    </lineage>
</organism>
<dbReference type="SUPFAM" id="SSF46689">
    <property type="entry name" value="Homeodomain-like"/>
    <property type="match status" value="2"/>
</dbReference>
<evidence type="ECO:0000259" key="4">
    <source>
        <dbReference type="PROSITE" id="PS01124"/>
    </source>
</evidence>
<dbReference type="PANTHER" id="PTHR46796">
    <property type="entry name" value="HTH-TYPE TRANSCRIPTIONAL ACTIVATOR RHAS-RELATED"/>
    <property type="match status" value="1"/>
</dbReference>
<dbReference type="SMART" id="SM00342">
    <property type="entry name" value="HTH_ARAC"/>
    <property type="match status" value="1"/>
</dbReference>
<gene>
    <name evidence="5" type="ORF">SOO65_07075</name>
</gene>
<evidence type="ECO:0000313" key="5">
    <source>
        <dbReference type="EMBL" id="WPU66504.1"/>
    </source>
</evidence>
<sequence>MNKTDILSTTLTNVHLKTSVSRGFEAGGRTVIEFPGYEGIKFNVILRGECSLSIVGSRQKYHFKTGDCFLMTQGKPFSIGRDLSSKRKVNALTVLSKNSEGTASFNGGEDFLLTGALFTFEGPFAKVVLEKLPPVIHIPENLDQALVLRWGLERFHSEYLNQRPGRSVILNHLAPIMLLQIFRVYLQIEKKESNWITALEDANLMKVIESMHTDFGKNWSLESLAKLAGMSRSGFALKFKNQVGFSPLDYLTRYRMQIACELLEKREKKIAEISQIVGYESESAFSYAFNKIVGHRPGRHGSIFTPGR</sequence>
<reference evidence="5 6" key="1">
    <citation type="submission" date="2023-11" db="EMBL/GenBank/DDBJ databases">
        <title>Peredibacter starrii A3.12.</title>
        <authorList>
            <person name="Mitchell R.J."/>
        </authorList>
    </citation>
    <scope>NUCLEOTIDE SEQUENCE [LARGE SCALE GENOMIC DNA]</scope>
    <source>
        <strain evidence="5 6">A3.12</strain>
    </source>
</reference>
<dbReference type="Proteomes" id="UP001324634">
    <property type="component" value="Chromosome"/>
</dbReference>
<keyword evidence="6" id="KW-1185">Reference proteome</keyword>
<evidence type="ECO:0000313" key="6">
    <source>
        <dbReference type="Proteomes" id="UP001324634"/>
    </source>
</evidence>
<evidence type="ECO:0000256" key="1">
    <source>
        <dbReference type="ARBA" id="ARBA00023015"/>
    </source>
</evidence>
<dbReference type="AlphaFoldDB" id="A0AAX4HU86"/>
<dbReference type="InterPro" id="IPR032783">
    <property type="entry name" value="AraC_lig"/>
</dbReference>
<dbReference type="InterPro" id="IPR009057">
    <property type="entry name" value="Homeodomain-like_sf"/>
</dbReference>